<dbReference type="EMBL" id="CAMPGE010004507">
    <property type="protein sequence ID" value="CAI2363355.1"/>
    <property type="molecule type" value="Genomic_DNA"/>
</dbReference>
<keyword evidence="3" id="KW-1185">Reference proteome</keyword>
<dbReference type="Proteomes" id="UP001295684">
    <property type="component" value="Unassembled WGS sequence"/>
</dbReference>
<protein>
    <submittedName>
        <fullName evidence="2">Uncharacterized protein</fullName>
    </submittedName>
</protein>
<comment type="caution">
    <text evidence="2">The sequence shown here is derived from an EMBL/GenBank/DDBJ whole genome shotgun (WGS) entry which is preliminary data.</text>
</comment>
<evidence type="ECO:0000313" key="3">
    <source>
        <dbReference type="Proteomes" id="UP001295684"/>
    </source>
</evidence>
<evidence type="ECO:0000256" key="1">
    <source>
        <dbReference type="SAM" id="MobiDB-lite"/>
    </source>
</evidence>
<accession>A0AAD1U6M9</accession>
<reference evidence="2" key="1">
    <citation type="submission" date="2023-07" db="EMBL/GenBank/DDBJ databases">
        <authorList>
            <consortium name="AG Swart"/>
            <person name="Singh M."/>
            <person name="Singh A."/>
            <person name="Seah K."/>
            <person name="Emmerich C."/>
        </authorList>
    </citation>
    <scope>NUCLEOTIDE SEQUENCE</scope>
    <source>
        <strain evidence="2">DP1</strain>
    </source>
</reference>
<evidence type="ECO:0000313" key="2">
    <source>
        <dbReference type="EMBL" id="CAI2363355.1"/>
    </source>
</evidence>
<organism evidence="2 3">
    <name type="scientific">Euplotes crassus</name>
    <dbReference type="NCBI Taxonomy" id="5936"/>
    <lineage>
        <taxon>Eukaryota</taxon>
        <taxon>Sar</taxon>
        <taxon>Alveolata</taxon>
        <taxon>Ciliophora</taxon>
        <taxon>Intramacronucleata</taxon>
        <taxon>Spirotrichea</taxon>
        <taxon>Hypotrichia</taxon>
        <taxon>Euplotida</taxon>
        <taxon>Euplotidae</taxon>
        <taxon>Moneuplotes</taxon>
    </lineage>
</organism>
<feature type="region of interest" description="Disordered" evidence="1">
    <location>
        <begin position="1"/>
        <end position="35"/>
    </location>
</feature>
<dbReference type="AlphaFoldDB" id="A0AAD1U6M9"/>
<gene>
    <name evidence="2" type="ORF">ECRASSUSDP1_LOCUS4688</name>
</gene>
<sequence>MGNYPPNVANQQAAKHPKPDSQKKKKKPKINYKNAQDGDIDFTEIEKAHAKERRKKINRARRLRKLKKLKEMKDAECGIVKCILKGLSSEKMIQRGMLSRSCL</sequence>
<name>A0AAD1U6M9_EUPCR</name>
<proteinExistence type="predicted"/>